<gene>
    <name evidence="3" type="ORF">UREOM_6060</name>
</gene>
<evidence type="ECO:0000256" key="2">
    <source>
        <dbReference type="SAM" id="Phobius"/>
    </source>
</evidence>
<organism evidence="3 4">
    <name type="scientific">Ureaplasma ceti</name>
    <dbReference type="NCBI Taxonomy" id="3119530"/>
    <lineage>
        <taxon>Bacteria</taxon>
        <taxon>Bacillati</taxon>
        <taxon>Mycoplasmatota</taxon>
        <taxon>Mycoplasmoidales</taxon>
        <taxon>Mycoplasmoidaceae</taxon>
        <taxon>Ureaplasma</taxon>
    </lineage>
</organism>
<dbReference type="Gene3D" id="1.10.287.1490">
    <property type="match status" value="1"/>
</dbReference>
<feature type="coiled-coil region" evidence="1">
    <location>
        <begin position="71"/>
        <end position="133"/>
    </location>
</feature>
<dbReference type="Proteomes" id="UP001449582">
    <property type="component" value="Unassembled WGS sequence"/>
</dbReference>
<keyword evidence="2" id="KW-0812">Transmembrane</keyword>
<feature type="coiled-coil region" evidence="1">
    <location>
        <begin position="886"/>
        <end position="913"/>
    </location>
</feature>
<proteinExistence type="predicted"/>
<keyword evidence="4" id="KW-1185">Reference proteome</keyword>
<evidence type="ECO:0000256" key="1">
    <source>
        <dbReference type="SAM" id="Coils"/>
    </source>
</evidence>
<keyword evidence="2" id="KW-1133">Transmembrane helix</keyword>
<sequence length="2221" mass="240853">MKKKILKNLAITASVAMIATGIVTPAVWFAFQGHKSEKTIHTENNQNNLIKVLRSDIKVLSGQQLGLTNQNKSLEQEQQNNEKRITQLTKSENAIKSVDQSLQNTFNQKKNKISDLNKQIAALEHQIQTVKADTKAKLDTLNNSVQKTDSAIADQQKALAREEASTKQKVTALTHQLDQLKSDLNNAQNAYHKSQAQQATNNARLIQAAIDNVQAVDNELPTQTAVNNAQLANSKAVAPTYAAMKKNLETILNNPKTPNNVKTQIQKTLTALNNLVNSRTKLNNQLEQQNKDLNVLNNANGKTPNTGLAQQLLNDLTGLKNLYTKKASLENQWLKASPTDKASVNKELSANQTAINNQVQTVKTSNDNYVNAVNKVKAGVNSLVPIEADVNKNRAILNDNINTLQGLQQANYNKAEVPTVTPQQIGLDKESQKLAIANAVVANTNATSATNNANSNQTAAAQNQTTITNANSIIKKTTASNKSEKDKNIAADQKAVIKVAQEVQADATKAQALHNQLAKSFKQLAADNDTLNSQNKALAKLLGQKIAQEEIINNPKASLAAKQAAQKELDNLDKKANKANADIQATDKVIDDLQNQIVNDQTKLNANQKALNQAKEALIQAQAKLTNDVNTAKINALNKAIANKKQELAQTQAAAAAANKKAQAEIQQDEKKLADAKTALKNYDKQATQKVDSLTQQKNQLAKALNDTEQKMHQEASAADTANAQNAQAAAQNAQQLAKTAADQAKAVTATKTFQTPALNNAKNLLSQANAVTNPTKNSKVSEAKKALINAANDITKAANAVNDKIATQAKDLQQLSKDSNALSQKEQALANALKAKAQAEQALTNPKTNIAAEQKAIAAANNQIKSLIPEVKTLNTKVINDEAKLHNDQADVQSAKAALQKANNAIPALQQALNNDVSNAQHLPKVAPLKADAGVAESNSQMSASNAKVNQLAADSINSNQLPKIANAKNNATQVAAKTAQALKTDTNNQLLKAVNQAANNVEQKADAAKTANQNLAKALNKLQQANNDLSQAQHQLGQDLAKKAQEEGIIANPTSTPVQIAAAKKAIQDTIDPAIKQDQANVIQKATAVNNLENEINGNPKAHPATVGLKTLANQANKALDDAQNQLQAAQDKNQAAQQANDQKKIADLKNDLQNVEQKLAAAKKANGEIQTKGNADVKQLQAKLATAKKKLASYEAQAKKELAAKEQALKTAENALKTSENNSKFDANTITSTANLYSDWAKQLQAVVTHETAKMVSLKLDLAKETNLDNYLTTLLTSLNADIKNTTLPSNVVSAYKKVISTVQAYQPKVKALVSEYQSAIKDLTTLTNANKTLETQANAIAQGYKALNSLVNKINALSPSSSTYDNDFQSEYSTYSKKVTALNAEINKFNAMFKNTTTAENNFNTDQSNIQQRENLNINGKLGLVDDLNNLSKALQAANAPTIPFDTAVTQNSIDLTNNAIKHNEARQTQMSKEAKNAAAQAKQEGGPTIAWAKSVVQNMSKALGPTSQLTPAQTKAIDSIKQAAAGVAPLAQKAAAANEKLSSAMKNLAQQEVALANGPQKDLVTAYENVAKAQKAYEAAKGNVAAQAAALKQLNQANAAAKAALGKVQTAEKNIGNLQDQLKALKTAAGQADVALQAQKDKVLKAVIGLNNADQQVIQNLQKEKADKQNALNSANKTLQTTTAQNKKQLAQLTDEKNKLEQEISQLKPKVQEAENSQTKIKSLKAETKKLESENQTIQAANKANSQIVADKDSQIKKLKTDNETIQTQINSNKVIEKNLQKQIDQANSTNQSIFFILKDEDAIIKHVEAFSEFTYNQMNNYFNSGNPTQANIAATGFDLFMPLATQLTPTSYLNYSSLTSDDNDMSNGYLATYLAQQGVASQNLNLNSAFSNFLSSYMQYTWAKAGLYNIPNTYMNPLKFFLKYFSLLSDNNVNSNYGPVINYQGNTKDKTDIGMTYTDPRLGSSWLTYWLEQWLSFYKLPNPSKPSEMMKPLTPQQLEFFNDWARYNFIASTNTEGNMRYDLRMIYPQGSSSGFQEQYFYNSQDAIIDLTFNPVIVWGGKKYVIKPQSLLTGAFVKNDIGAGTLAVSDGNGQYDHFVLNSSITNKMLSFENTDNKGIIFDVNFNGYAKSNGNYNNNSGYTPDLWATANDLTQGTYSYSNYSNLFNDPNWSTSILSRSLSWATLWNVPGTSTFTNTNNSSNSALDFDYIVTNSTK</sequence>
<protein>
    <submittedName>
        <fullName evidence="3">Uncharacterized protein</fullName>
    </submittedName>
</protein>
<keyword evidence="1" id="KW-0175">Coiled coil</keyword>
<feature type="coiled-coil region" evidence="1">
    <location>
        <begin position="562"/>
        <end position="744"/>
    </location>
</feature>
<dbReference type="RefSeq" id="WP_353290055.1">
    <property type="nucleotide sequence ID" value="NZ_BAABQM010000004.1"/>
</dbReference>
<evidence type="ECO:0000313" key="4">
    <source>
        <dbReference type="Proteomes" id="UP001449582"/>
    </source>
</evidence>
<dbReference type="EMBL" id="BAABQM010000004">
    <property type="protein sequence ID" value="GAA5414895.1"/>
    <property type="molecule type" value="Genomic_DNA"/>
</dbReference>
<feature type="coiled-coil region" evidence="1">
    <location>
        <begin position="170"/>
        <end position="197"/>
    </location>
</feature>
<reference evidence="3" key="1">
    <citation type="submission" date="2024-02" db="EMBL/GenBank/DDBJ databases">
        <title>Draft genome sequence of new strains in genus Ureaplasma.</title>
        <authorList>
            <person name="Nakajima Y."/>
            <person name="Segawa T."/>
        </authorList>
    </citation>
    <scope>NUCLEOTIDE SEQUENCE [LARGE SCALE GENOMIC DNA]</scope>
    <source>
        <strain evidence="3">OM1</strain>
    </source>
</reference>
<name>A0ABP9U6C9_9BACT</name>
<feature type="coiled-coil region" evidence="1">
    <location>
        <begin position="272"/>
        <end position="299"/>
    </location>
</feature>
<evidence type="ECO:0000313" key="3">
    <source>
        <dbReference type="EMBL" id="GAA5414895.1"/>
    </source>
</evidence>
<feature type="coiled-coil region" evidence="1">
    <location>
        <begin position="993"/>
        <end position="1044"/>
    </location>
</feature>
<comment type="caution">
    <text evidence="3">The sequence shown here is derived from an EMBL/GenBank/DDBJ whole genome shotgun (WGS) entry which is preliminary data.</text>
</comment>
<accession>A0ABP9U6C9</accession>
<keyword evidence="2" id="KW-0472">Membrane</keyword>
<feature type="coiled-coil region" evidence="1">
    <location>
        <begin position="1536"/>
        <end position="1749"/>
    </location>
</feature>
<feature type="transmembrane region" description="Helical" evidence="2">
    <location>
        <begin position="9"/>
        <end position="31"/>
    </location>
</feature>
<feature type="coiled-coil region" evidence="1">
    <location>
        <begin position="1115"/>
        <end position="1225"/>
    </location>
</feature>